<sequence>MRRPPGRADSGYSLIEMMVVLGIVSVIGTMFTTAVMQVYRTADAIEADSVVQSQLSVALLQLDKTIRYAYSISAVHTEGGNPYVEYLVLAVPPGGSTQVKRCLQLRLTGADPQNLQLQSRSWTVGPTVTPSGWTPLASNITTVAGAAPFFRTQPTTALNHQSLGIRLSARQGSTSRTSSVTYTALNTYASTALDAAGQPLAPSAEPCYNAAARS</sequence>
<accession>A0ABS1VEZ0</accession>
<dbReference type="InterPro" id="IPR045584">
    <property type="entry name" value="Pilin-like"/>
</dbReference>
<reference evidence="2 3" key="1">
    <citation type="submission" date="2021-01" db="EMBL/GenBank/DDBJ databases">
        <title>Actinoplanes sp. nov. LDG1-01 isolated from lichen.</title>
        <authorList>
            <person name="Saeng-In P."/>
            <person name="Phongsopitanun W."/>
            <person name="Kanchanasin P."/>
            <person name="Yuki M."/>
            <person name="Kudo T."/>
            <person name="Ohkuma M."/>
            <person name="Tanasupawat S."/>
        </authorList>
    </citation>
    <scope>NUCLEOTIDE SEQUENCE [LARGE SCALE GENOMIC DNA]</scope>
    <source>
        <strain evidence="2 3">LDG1-01</strain>
    </source>
</reference>
<protein>
    <submittedName>
        <fullName evidence="2">Type II secretion system protein</fullName>
    </submittedName>
</protein>
<evidence type="ECO:0000313" key="2">
    <source>
        <dbReference type="EMBL" id="MBL7253270.1"/>
    </source>
</evidence>
<keyword evidence="3" id="KW-1185">Reference proteome</keyword>
<keyword evidence="1" id="KW-0472">Membrane</keyword>
<keyword evidence="1" id="KW-1133">Transmembrane helix</keyword>
<evidence type="ECO:0000256" key="1">
    <source>
        <dbReference type="SAM" id="Phobius"/>
    </source>
</evidence>
<gene>
    <name evidence="2" type="ORF">JKJ07_02995</name>
</gene>
<dbReference type="SUPFAM" id="SSF54523">
    <property type="entry name" value="Pili subunits"/>
    <property type="match status" value="1"/>
</dbReference>
<evidence type="ECO:0000313" key="3">
    <source>
        <dbReference type="Proteomes" id="UP000598996"/>
    </source>
</evidence>
<feature type="transmembrane region" description="Helical" evidence="1">
    <location>
        <begin position="12"/>
        <end position="31"/>
    </location>
</feature>
<dbReference type="Proteomes" id="UP000598996">
    <property type="component" value="Unassembled WGS sequence"/>
</dbReference>
<keyword evidence="1" id="KW-0812">Transmembrane</keyword>
<dbReference type="InterPro" id="IPR012902">
    <property type="entry name" value="N_methyl_site"/>
</dbReference>
<dbReference type="Pfam" id="PF07963">
    <property type="entry name" value="N_methyl"/>
    <property type="match status" value="1"/>
</dbReference>
<dbReference type="NCBIfam" id="TIGR02532">
    <property type="entry name" value="IV_pilin_GFxxxE"/>
    <property type="match status" value="1"/>
</dbReference>
<name>A0ABS1VEZ0_9ACTN</name>
<comment type="caution">
    <text evidence="2">The sequence shown here is derived from an EMBL/GenBank/DDBJ whole genome shotgun (WGS) entry which is preliminary data.</text>
</comment>
<dbReference type="RefSeq" id="WP_202989594.1">
    <property type="nucleotide sequence ID" value="NZ_JAENHO010000001.1"/>
</dbReference>
<organism evidence="2 3">
    <name type="scientific">Paractinoplanes lichenicola</name>
    <dbReference type="NCBI Taxonomy" id="2802976"/>
    <lineage>
        <taxon>Bacteria</taxon>
        <taxon>Bacillati</taxon>
        <taxon>Actinomycetota</taxon>
        <taxon>Actinomycetes</taxon>
        <taxon>Micromonosporales</taxon>
        <taxon>Micromonosporaceae</taxon>
        <taxon>Paractinoplanes</taxon>
    </lineage>
</organism>
<dbReference type="EMBL" id="JAENHO010000001">
    <property type="protein sequence ID" value="MBL7253270.1"/>
    <property type="molecule type" value="Genomic_DNA"/>
</dbReference>
<proteinExistence type="predicted"/>
<dbReference type="PROSITE" id="PS00409">
    <property type="entry name" value="PROKAR_NTER_METHYL"/>
    <property type="match status" value="1"/>
</dbReference>